<gene>
    <name evidence="4" type="ORF">OsJ_05581</name>
</gene>
<organism evidence="4">
    <name type="scientific">Oryza sativa subsp. japonica</name>
    <name type="common">Rice</name>
    <dbReference type="NCBI Taxonomy" id="39947"/>
    <lineage>
        <taxon>Eukaryota</taxon>
        <taxon>Viridiplantae</taxon>
        <taxon>Streptophyta</taxon>
        <taxon>Embryophyta</taxon>
        <taxon>Tracheophyta</taxon>
        <taxon>Spermatophyta</taxon>
        <taxon>Magnoliopsida</taxon>
        <taxon>Liliopsida</taxon>
        <taxon>Poales</taxon>
        <taxon>Poaceae</taxon>
        <taxon>BOP clade</taxon>
        <taxon>Oryzoideae</taxon>
        <taxon>Oryzeae</taxon>
        <taxon>Oryzinae</taxon>
        <taxon>Oryza</taxon>
        <taxon>Oryza sativa</taxon>
    </lineage>
</organism>
<evidence type="ECO:0000259" key="2">
    <source>
        <dbReference type="Pfam" id="PF04782"/>
    </source>
</evidence>
<accession>A3A3N9</accession>
<reference evidence="4" key="1">
    <citation type="journal article" date="2005" name="PLoS Biol.">
        <title>The genomes of Oryza sativa: a history of duplications.</title>
        <authorList>
            <person name="Yu J."/>
            <person name="Wang J."/>
            <person name="Lin W."/>
            <person name="Li S."/>
            <person name="Li H."/>
            <person name="Zhou J."/>
            <person name="Ni P."/>
            <person name="Dong W."/>
            <person name="Hu S."/>
            <person name="Zeng C."/>
            <person name="Zhang J."/>
            <person name="Zhang Y."/>
            <person name="Li R."/>
            <person name="Xu Z."/>
            <person name="Li S."/>
            <person name="Li X."/>
            <person name="Zheng H."/>
            <person name="Cong L."/>
            <person name="Lin L."/>
            <person name="Yin J."/>
            <person name="Geng J."/>
            <person name="Li G."/>
            <person name="Shi J."/>
            <person name="Liu J."/>
            <person name="Lv H."/>
            <person name="Li J."/>
            <person name="Wang J."/>
            <person name="Deng Y."/>
            <person name="Ran L."/>
            <person name="Shi X."/>
            <person name="Wang X."/>
            <person name="Wu Q."/>
            <person name="Li C."/>
            <person name="Ren X."/>
            <person name="Wang J."/>
            <person name="Wang X."/>
            <person name="Li D."/>
            <person name="Liu D."/>
            <person name="Zhang X."/>
            <person name="Ji Z."/>
            <person name="Zhao W."/>
            <person name="Sun Y."/>
            <person name="Zhang Z."/>
            <person name="Bao J."/>
            <person name="Han Y."/>
            <person name="Dong L."/>
            <person name="Ji J."/>
            <person name="Chen P."/>
            <person name="Wu S."/>
            <person name="Liu J."/>
            <person name="Xiao Y."/>
            <person name="Bu D."/>
            <person name="Tan J."/>
            <person name="Yang L."/>
            <person name="Ye C."/>
            <person name="Zhang J."/>
            <person name="Xu J."/>
            <person name="Zhou Y."/>
            <person name="Yu Y."/>
            <person name="Zhang B."/>
            <person name="Zhuang S."/>
            <person name="Wei H."/>
            <person name="Liu B."/>
            <person name="Lei M."/>
            <person name="Yu H."/>
            <person name="Li Y."/>
            <person name="Xu H."/>
            <person name="Wei S."/>
            <person name="He X."/>
            <person name="Fang L."/>
            <person name="Zhang Z."/>
            <person name="Zhang Y."/>
            <person name="Huang X."/>
            <person name="Su Z."/>
            <person name="Tong W."/>
            <person name="Li J."/>
            <person name="Tong Z."/>
            <person name="Li S."/>
            <person name="Ye J."/>
            <person name="Wang L."/>
            <person name="Fang L."/>
            <person name="Lei T."/>
            <person name="Chen C."/>
            <person name="Chen H."/>
            <person name="Xu Z."/>
            <person name="Li H."/>
            <person name="Huang H."/>
            <person name="Zhang F."/>
            <person name="Xu H."/>
            <person name="Li N."/>
            <person name="Zhao C."/>
            <person name="Li S."/>
            <person name="Dong L."/>
            <person name="Huang Y."/>
            <person name="Li L."/>
            <person name="Xi Y."/>
            <person name="Qi Q."/>
            <person name="Li W."/>
            <person name="Zhang B."/>
            <person name="Hu W."/>
            <person name="Zhang Y."/>
            <person name="Tian X."/>
            <person name="Jiao Y."/>
            <person name="Liang X."/>
            <person name="Jin J."/>
            <person name="Gao L."/>
            <person name="Zheng W."/>
            <person name="Hao B."/>
            <person name="Liu S."/>
            <person name="Wang W."/>
            <person name="Yuan L."/>
            <person name="Cao M."/>
            <person name="McDermott J."/>
            <person name="Samudrala R."/>
            <person name="Wang J."/>
            <person name="Wong G.K."/>
            <person name="Yang H."/>
        </authorList>
    </citation>
    <scope>NUCLEOTIDE SEQUENCE [LARGE SCALE GENOMIC DNA]</scope>
</reference>
<sequence length="302" mass="33237">MGCSSSKKVEEEAAVKTCHDRRSFVKKAIAQRNLLASSHVAYAHSLRRVSLALFYCLAEDEHLYFLQDTAASSAAPCRHRPCSPERKVLVMNWLRPDAGCFFGGAPVAPGGGGGAAMTKRGGGEAMTKMTSRCRSWKKKATTPPTTTTATAMSSCRAEASPAAVERPMAEEEEEEKTVDRVKNELRVVASEEIEQQSTPGFTVYVDRPPASMAEAMRDIQGHFVKIVDTANHVSVLLEVVPYQRKVRPAAPSDGDDEEGGGEVSPEPFELFKSHKESLDRLYEWEKRLYEEVKVETPISSKL</sequence>
<dbReference type="PANTHER" id="PTHR21450:SF26">
    <property type="entry name" value="LEUCINE ZIPPER PROTEIN-LIKE"/>
    <property type="match status" value="1"/>
</dbReference>
<evidence type="ECO:0000256" key="1">
    <source>
        <dbReference type="SAM" id="MobiDB-lite"/>
    </source>
</evidence>
<dbReference type="Proteomes" id="UP000007752">
    <property type="component" value="Chromosome 2"/>
</dbReference>
<protein>
    <recommendedName>
        <fullName evidence="5">DUF630 domain-containing protein</fullName>
    </recommendedName>
</protein>
<name>A3A3N9_ORYSJ</name>
<dbReference type="PANTHER" id="PTHR21450">
    <property type="entry name" value="PROTEIN ALTERED PHOSPHATE STARVATION RESPONSE 1"/>
    <property type="match status" value="1"/>
</dbReference>
<feature type="domain" description="DUF632" evidence="2">
    <location>
        <begin position="212"/>
        <end position="296"/>
    </location>
</feature>
<evidence type="ECO:0000313" key="4">
    <source>
        <dbReference type="EMBL" id="EAZ21928.1"/>
    </source>
</evidence>
<dbReference type="Pfam" id="PF04782">
    <property type="entry name" value="DUF632"/>
    <property type="match status" value="1"/>
</dbReference>
<feature type="domain" description="DUF630" evidence="3">
    <location>
        <begin position="1"/>
        <end position="59"/>
    </location>
</feature>
<evidence type="ECO:0008006" key="5">
    <source>
        <dbReference type="Google" id="ProtNLM"/>
    </source>
</evidence>
<reference evidence="4" key="2">
    <citation type="submission" date="2008-12" db="EMBL/GenBank/DDBJ databases">
        <title>Improved gene annotation of the rice (Oryza sativa) genomes.</title>
        <authorList>
            <person name="Wang J."/>
            <person name="Li R."/>
            <person name="Fan W."/>
            <person name="Huang Q."/>
            <person name="Zhang J."/>
            <person name="Zhou Y."/>
            <person name="Hu Y."/>
            <person name="Zi S."/>
            <person name="Li J."/>
            <person name="Ni P."/>
            <person name="Zheng H."/>
            <person name="Zhang Y."/>
            <person name="Zhao M."/>
            <person name="Hao Q."/>
            <person name="McDermott J."/>
            <person name="Samudrala R."/>
            <person name="Kristiansen K."/>
            <person name="Wong G.K.-S."/>
        </authorList>
    </citation>
    <scope>NUCLEOTIDE SEQUENCE</scope>
</reference>
<dbReference type="InterPro" id="IPR006868">
    <property type="entry name" value="DUF630"/>
</dbReference>
<dbReference type="Pfam" id="PF04783">
    <property type="entry name" value="DUF630"/>
    <property type="match status" value="1"/>
</dbReference>
<dbReference type="EMBL" id="CM000139">
    <property type="protein sequence ID" value="EAZ21928.1"/>
    <property type="molecule type" value="Genomic_DNA"/>
</dbReference>
<feature type="region of interest" description="Disordered" evidence="1">
    <location>
        <begin position="247"/>
        <end position="270"/>
    </location>
</feature>
<dbReference type="InterPro" id="IPR006867">
    <property type="entry name" value="DUF632"/>
</dbReference>
<proteinExistence type="predicted"/>
<dbReference type="AlphaFoldDB" id="A3A3N9"/>
<evidence type="ECO:0000259" key="3">
    <source>
        <dbReference type="Pfam" id="PF04783"/>
    </source>
</evidence>